<organism evidence="1 2">
    <name type="scientific">Panicum virgatum</name>
    <name type="common">Blackwell switchgrass</name>
    <dbReference type="NCBI Taxonomy" id="38727"/>
    <lineage>
        <taxon>Eukaryota</taxon>
        <taxon>Viridiplantae</taxon>
        <taxon>Streptophyta</taxon>
        <taxon>Embryophyta</taxon>
        <taxon>Tracheophyta</taxon>
        <taxon>Spermatophyta</taxon>
        <taxon>Magnoliopsida</taxon>
        <taxon>Liliopsida</taxon>
        <taxon>Poales</taxon>
        <taxon>Poaceae</taxon>
        <taxon>PACMAD clade</taxon>
        <taxon>Panicoideae</taxon>
        <taxon>Panicodae</taxon>
        <taxon>Paniceae</taxon>
        <taxon>Panicinae</taxon>
        <taxon>Panicum</taxon>
        <taxon>Panicum sect. Hiantes</taxon>
    </lineage>
</organism>
<dbReference type="EMBL" id="CM029041">
    <property type="protein sequence ID" value="KAG2628957.1"/>
    <property type="molecule type" value="Genomic_DNA"/>
</dbReference>
<sequence>MDLLVLTCFPYAVRIPCLLLRLWMRCSKEQSVRKDW</sequence>
<dbReference type="Proteomes" id="UP000823388">
    <property type="component" value="Chromosome 3K"/>
</dbReference>
<name>A0A8T0V3J9_PANVG</name>
<protein>
    <submittedName>
        <fullName evidence="1">Uncharacterized protein</fullName>
    </submittedName>
</protein>
<accession>A0A8T0V3J9</accession>
<gene>
    <name evidence="1" type="ORF">PVAP13_3KG408000</name>
</gene>
<proteinExistence type="predicted"/>
<reference evidence="1" key="1">
    <citation type="submission" date="2020-05" db="EMBL/GenBank/DDBJ databases">
        <title>WGS assembly of Panicum virgatum.</title>
        <authorList>
            <person name="Lovell J.T."/>
            <person name="Jenkins J."/>
            <person name="Shu S."/>
            <person name="Juenger T.E."/>
            <person name="Schmutz J."/>
        </authorList>
    </citation>
    <scope>NUCLEOTIDE SEQUENCE</scope>
    <source>
        <strain evidence="1">AP13</strain>
    </source>
</reference>
<keyword evidence="2" id="KW-1185">Reference proteome</keyword>
<comment type="caution">
    <text evidence="1">The sequence shown here is derived from an EMBL/GenBank/DDBJ whole genome shotgun (WGS) entry which is preliminary data.</text>
</comment>
<evidence type="ECO:0000313" key="1">
    <source>
        <dbReference type="EMBL" id="KAG2628957.1"/>
    </source>
</evidence>
<dbReference type="AlphaFoldDB" id="A0A8T0V3J9"/>
<evidence type="ECO:0000313" key="2">
    <source>
        <dbReference type="Proteomes" id="UP000823388"/>
    </source>
</evidence>